<proteinExistence type="predicted"/>
<dbReference type="EMBL" id="JAENHO010000013">
    <property type="protein sequence ID" value="MBL7260124.1"/>
    <property type="molecule type" value="Genomic_DNA"/>
</dbReference>
<feature type="region of interest" description="Disordered" evidence="1">
    <location>
        <begin position="1"/>
        <end position="63"/>
    </location>
</feature>
<dbReference type="RefSeq" id="WP_202996831.1">
    <property type="nucleotide sequence ID" value="NZ_JAENHO010000013.1"/>
</dbReference>
<sequence length="153" mass="16096">MTADTLAPREDRGRHDPAAPARHDLTASASPAPQPNLSLRGDGGADGSTKADGTSFKDVRDGDLGTAWSPVGRTGEIAVKWQTPVTLSRIKIRETAAAIVTWQVRDHDSGSILATGTGAGTITFKPVTLRKIAFVILSATSTPRVAEFETFVS</sequence>
<dbReference type="Proteomes" id="UP000598996">
    <property type="component" value="Unassembled WGS sequence"/>
</dbReference>
<name>A0ABS1W086_9ACTN</name>
<accession>A0ABS1W086</accession>
<reference evidence="2 3" key="1">
    <citation type="submission" date="2021-01" db="EMBL/GenBank/DDBJ databases">
        <title>Actinoplanes sp. nov. LDG1-01 isolated from lichen.</title>
        <authorList>
            <person name="Saeng-In P."/>
            <person name="Phongsopitanun W."/>
            <person name="Kanchanasin P."/>
            <person name="Yuki M."/>
            <person name="Kudo T."/>
            <person name="Ohkuma M."/>
            <person name="Tanasupawat S."/>
        </authorList>
    </citation>
    <scope>NUCLEOTIDE SEQUENCE [LARGE SCALE GENOMIC DNA]</scope>
    <source>
        <strain evidence="2 3">LDG1-01</strain>
    </source>
</reference>
<feature type="compositionally biased region" description="Basic and acidic residues" evidence="1">
    <location>
        <begin position="7"/>
        <end position="25"/>
    </location>
</feature>
<feature type="compositionally biased region" description="Polar residues" evidence="1">
    <location>
        <begin position="27"/>
        <end position="37"/>
    </location>
</feature>
<comment type="caution">
    <text evidence="2">The sequence shown here is derived from an EMBL/GenBank/DDBJ whole genome shotgun (WGS) entry which is preliminary data.</text>
</comment>
<protein>
    <recommendedName>
        <fullName evidence="4">Discoidin domain-containing protein</fullName>
    </recommendedName>
</protein>
<organism evidence="2 3">
    <name type="scientific">Paractinoplanes lichenicola</name>
    <dbReference type="NCBI Taxonomy" id="2802976"/>
    <lineage>
        <taxon>Bacteria</taxon>
        <taxon>Bacillati</taxon>
        <taxon>Actinomycetota</taxon>
        <taxon>Actinomycetes</taxon>
        <taxon>Micromonosporales</taxon>
        <taxon>Micromonosporaceae</taxon>
        <taxon>Paractinoplanes</taxon>
    </lineage>
</organism>
<keyword evidence="3" id="KW-1185">Reference proteome</keyword>
<dbReference type="SUPFAM" id="SSF49785">
    <property type="entry name" value="Galactose-binding domain-like"/>
    <property type="match status" value="1"/>
</dbReference>
<dbReference type="Gene3D" id="2.60.120.260">
    <property type="entry name" value="Galactose-binding domain-like"/>
    <property type="match status" value="1"/>
</dbReference>
<evidence type="ECO:0008006" key="4">
    <source>
        <dbReference type="Google" id="ProtNLM"/>
    </source>
</evidence>
<evidence type="ECO:0000256" key="1">
    <source>
        <dbReference type="SAM" id="MobiDB-lite"/>
    </source>
</evidence>
<gene>
    <name evidence="2" type="ORF">JKJ07_37960</name>
</gene>
<dbReference type="InterPro" id="IPR008979">
    <property type="entry name" value="Galactose-bd-like_sf"/>
</dbReference>
<evidence type="ECO:0000313" key="3">
    <source>
        <dbReference type="Proteomes" id="UP000598996"/>
    </source>
</evidence>
<evidence type="ECO:0000313" key="2">
    <source>
        <dbReference type="EMBL" id="MBL7260124.1"/>
    </source>
</evidence>